<comment type="subcellular location">
    <subcellularLocation>
        <location evidence="2">Cell membrane</location>
        <topology evidence="2">Multi-pass membrane protein</topology>
    </subcellularLocation>
</comment>
<dbReference type="EMBL" id="DS469540">
    <property type="protein sequence ID" value="EDO44910.1"/>
    <property type="molecule type" value="Genomic_DNA"/>
</dbReference>
<dbReference type="AlphaFoldDB" id="A7RUI5"/>
<evidence type="ECO:0000256" key="1">
    <source>
        <dbReference type="ARBA" id="ARBA00001913"/>
    </source>
</evidence>
<protein>
    <recommendedName>
        <fullName evidence="14">sn-1-specific diacylglycerol lipase</fullName>
        <ecNumber evidence="14">3.1.1.116</ecNumber>
    </recommendedName>
</protein>
<evidence type="ECO:0000256" key="9">
    <source>
        <dbReference type="ARBA" id="ARBA00022963"/>
    </source>
</evidence>
<evidence type="ECO:0000256" key="5">
    <source>
        <dbReference type="ARBA" id="ARBA00022692"/>
    </source>
</evidence>
<dbReference type="Gene3D" id="3.40.50.1820">
    <property type="entry name" value="alpha/beta hydrolase"/>
    <property type="match status" value="1"/>
</dbReference>
<keyword evidence="9" id="KW-0442">Lipid degradation</keyword>
<dbReference type="InParanoid" id="A7RUI5"/>
<sequence>MPALVAFNRRWQIGSDDLVFPFTAGLMARFAWFIVVCSIYGVYHKDLKECHSQIALQTFFIGVIIVACLVMGNEVAIIWTSMQGTIMNTRPRQRIPILLYIQLALYVPEIALSILGIYWAFHSSTGCELGVVVPVQITVVLQWLILLSVFAAAAMFFDPLGALHKQDRSIEQSSKFQCQTFSKLVAALVTLWERRCRLLCCCFAGNDQQYMNAISQIAEMFASELHGVDAVPSDVAVGLILLQQQQEIESRGKEERSRIDAAAYFMRYSVGSYGWPMYVFMNPCCGPCSLCQKASACCYPANSLAHIIKDNCCMCNTAAIHLQTELRNEDLFYCSYHNKLYEIPFYVALDRDKKTVVVSIRGTLSMKDTLTDLTGHGEDIHIEGLDGGMAHKGMYLSATYIKGQLIDHGILQEAFDEAAKTVKSYRLVVVGHSLGAGTASVLSVLLKPMYPDLQCFAYSNPSCLNESACTRTEDYIMSVIVGKDVVPRMGVKNLNTLKRDLETVIMRCNQPKYRVLISGCWRAL</sequence>
<feature type="non-terminal residue" evidence="17">
    <location>
        <position position="1"/>
    </location>
</feature>
<evidence type="ECO:0000256" key="15">
    <source>
        <dbReference type="SAM" id="Phobius"/>
    </source>
</evidence>
<dbReference type="InterPro" id="IPR002921">
    <property type="entry name" value="Fungal_lipase-type"/>
</dbReference>
<dbReference type="EC" id="3.1.1.116" evidence="14"/>
<keyword evidence="8" id="KW-0106">Calcium</keyword>
<organism evidence="17 18">
    <name type="scientific">Nematostella vectensis</name>
    <name type="common">Starlet sea anemone</name>
    <dbReference type="NCBI Taxonomy" id="45351"/>
    <lineage>
        <taxon>Eukaryota</taxon>
        <taxon>Metazoa</taxon>
        <taxon>Cnidaria</taxon>
        <taxon>Anthozoa</taxon>
        <taxon>Hexacorallia</taxon>
        <taxon>Actiniaria</taxon>
        <taxon>Edwardsiidae</taxon>
        <taxon>Nematostella</taxon>
    </lineage>
</organism>
<gene>
    <name evidence="17" type="ORF">NEMVEDRAFT_v1g93878</name>
</gene>
<feature type="transmembrane region" description="Helical" evidence="15">
    <location>
        <begin position="54"/>
        <end position="76"/>
    </location>
</feature>
<feature type="transmembrane region" description="Helical" evidence="15">
    <location>
        <begin position="133"/>
        <end position="157"/>
    </location>
</feature>
<evidence type="ECO:0000256" key="7">
    <source>
        <dbReference type="ARBA" id="ARBA00022801"/>
    </source>
</evidence>
<keyword evidence="12 15" id="KW-0472">Membrane</keyword>
<dbReference type="GO" id="GO:0005886">
    <property type="term" value="C:plasma membrane"/>
    <property type="evidence" value="ECO:0007669"/>
    <property type="project" value="UniProtKB-SubCell"/>
</dbReference>
<keyword evidence="6" id="KW-0479">Metal-binding</keyword>
<dbReference type="Proteomes" id="UP000001593">
    <property type="component" value="Unassembled WGS sequence"/>
</dbReference>
<evidence type="ECO:0000256" key="4">
    <source>
        <dbReference type="ARBA" id="ARBA00022553"/>
    </source>
</evidence>
<dbReference type="InterPro" id="IPR052214">
    <property type="entry name" value="DAG_Lipase-Related"/>
</dbReference>
<evidence type="ECO:0000313" key="18">
    <source>
        <dbReference type="Proteomes" id="UP000001593"/>
    </source>
</evidence>
<keyword evidence="4" id="KW-0597">Phosphoprotein</keyword>
<dbReference type="GO" id="GO:0016298">
    <property type="term" value="F:lipase activity"/>
    <property type="evidence" value="ECO:0000318"/>
    <property type="project" value="GO_Central"/>
</dbReference>
<evidence type="ECO:0000256" key="12">
    <source>
        <dbReference type="ARBA" id="ARBA00023136"/>
    </source>
</evidence>
<evidence type="ECO:0000259" key="16">
    <source>
        <dbReference type="Pfam" id="PF01764"/>
    </source>
</evidence>
<dbReference type="OMA" id="KVWECRL"/>
<evidence type="ECO:0000256" key="8">
    <source>
        <dbReference type="ARBA" id="ARBA00022837"/>
    </source>
</evidence>
<keyword evidence="11" id="KW-0443">Lipid metabolism</keyword>
<dbReference type="InterPro" id="IPR029058">
    <property type="entry name" value="AB_hydrolase_fold"/>
</dbReference>
<dbReference type="GO" id="GO:0046340">
    <property type="term" value="P:diacylglycerol catabolic process"/>
    <property type="evidence" value="ECO:0000318"/>
    <property type="project" value="GO_Central"/>
</dbReference>
<evidence type="ECO:0000256" key="13">
    <source>
        <dbReference type="ARBA" id="ARBA00024531"/>
    </source>
</evidence>
<evidence type="ECO:0000256" key="6">
    <source>
        <dbReference type="ARBA" id="ARBA00022723"/>
    </source>
</evidence>
<evidence type="ECO:0000256" key="10">
    <source>
        <dbReference type="ARBA" id="ARBA00022989"/>
    </source>
</evidence>
<evidence type="ECO:0000256" key="14">
    <source>
        <dbReference type="ARBA" id="ARBA00026104"/>
    </source>
</evidence>
<feature type="transmembrane region" description="Helical" evidence="15">
    <location>
        <begin position="97"/>
        <end position="121"/>
    </location>
</feature>
<proteinExistence type="predicted"/>
<evidence type="ECO:0000256" key="11">
    <source>
        <dbReference type="ARBA" id="ARBA00023098"/>
    </source>
</evidence>
<keyword evidence="3" id="KW-1003">Cell membrane</keyword>
<name>A7RUI5_NEMVE</name>
<reference evidence="17 18" key="1">
    <citation type="journal article" date="2007" name="Science">
        <title>Sea anemone genome reveals ancestral eumetazoan gene repertoire and genomic organization.</title>
        <authorList>
            <person name="Putnam N.H."/>
            <person name="Srivastava M."/>
            <person name="Hellsten U."/>
            <person name="Dirks B."/>
            <person name="Chapman J."/>
            <person name="Salamov A."/>
            <person name="Terry A."/>
            <person name="Shapiro H."/>
            <person name="Lindquist E."/>
            <person name="Kapitonov V.V."/>
            <person name="Jurka J."/>
            <person name="Genikhovich G."/>
            <person name="Grigoriev I.V."/>
            <person name="Lucas S.M."/>
            <person name="Steele R.E."/>
            <person name="Finnerty J.R."/>
            <person name="Technau U."/>
            <person name="Martindale M.Q."/>
            <person name="Rokhsar D.S."/>
        </authorList>
    </citation>
    <scope>NUCLEOTIDE SEQUENCE [LARGE SCALE GENOMIC DNA]</scope>
    <source>
        <strain evidence="18">CH2 X CH6</strain>
    </source>
</reference>
<keyword evidence="5 15" id="KW-0812">Transmembrane</keyword>
<dbReference type="SUPFAM" id="SSF53474">
    <property type="entry name" value="alpha/beta-Hydrolases"/>
    <property type="match status" value="1"/>
</dbReference>
<dbReference type="PANTHER" id="PTHR45792">
    <property type="entry name" value="DIACYLGLYCEROL LIPASE HOMOLOG-RELATED"/>
    <property type="match status" value="1"/>
</dbReference>
<feature type="transmembrane region" description="Helical" evidence="15">
    <location>
        <begin position="18"/>
        <end position="42"/>
    </location>
</feature>
<dbReference type="PhylomeDB" id="A7RUI5"/>
<comment type="cofactor">
    <cofactor evidence="1">
        <name>Ca(2+)</name>
        <dbReference type="ChEBI" id="CHEBI:29108"/>
    </cofactor>
</comment>
<dbReference type="Pfam" id="PF01764">
    <property type="entry name" value="Lipase_3"/>
    <property type="match status" value="1"/>
</dbReference>
<dbReference type="GO" id="GO:0046872">
    <property type="term" value="F:metal ion binding"/>
    <property type="evidence" value="ECO:0007669"/>
    <property type="project" value="UniProtKB-KW"/>
</dbReference>
<evidence type="ECO:0000313" key="17">
    <source>
        <dbReference type="EMBL" id="EDO44910.1"/>
    </source>
</evidence>
<comment type="catalytic activity">
    <reaction evidence="13">
        <text>a 1,2-diacyl-sn-glycerol + H2O = a 2-acylglycerol + a fatty acid + H(+)</text>
        <dbReference type="Rhea" id="RHEA:33275"/>
        <dbReference type="ChEBI" id="CHEBI:15377"/>
        <dbReference type="ChEBI" id="CHEBI:15378"/>
        <dbReference type="ChEBI" id="CHEBI:17389"/>
        <dbReference type="ChEBI" id="CHEBI:17815"/>
        <dbReference type="ChEBI" id="CHEBI:28868"/>
        <dbReference type="EC" id="3.1.1.116"/>
    </reaction>
    <physiologicalReaction direction="left-to-right" evidence="13">
        <dbReference type="Rhea" id="RHEA:33276"/>
    </physiologicalReaction>
</comment>
<feature type="domain" description="Fungal lipase-type" evidence="16">
    <location>
        <begin position="357"/>
        <end position="490"/>
    </location>
</feature>
<dbReference type="HOGENOM" id="CLU_008300_2_1_1"/>
<dbReference type="PANTHER" id="PTHR45792:SF2">
    <property type="entry name" value="DIACYLGLYCEROL LIPASE-BETA"/>
    <property type="match status" value="1"/>
</dbReference>
<keyword evidence="18" id="KW-1185">Reference proteome</keyword>
<keyword evidence="7" id="KW-0378">Hydrolase</keyword>
<dbReference type="CDD" id="cd00519">
    <property type="entry name" value="Lipase_3"/>
    <property type="match status" value="1"/>
</dbReference>
<keyword evidence="10 15" id="KW-1133">Transmembrane helix</keyword>
<evidence type="ECO:0000256" key="3">
    <source>
        <dbReference type="ARBA" id="ARBA00022475"/>
    </source>
</evidence>
<dbReference type="GO" id="GO:0019369">
    <property type="term" value="P:arachidonate metabolic process"/>
    <property type="evidence" value="ECO:0000318"/>
    <property type="project" value="GO_Central"/>
</dbReference>
<accession>A7RUI5</accession>
<evidence type="ECO:0000256" key="2">
    <source>
        <dbReference type="ARBA" id="ARBA00004651"/>
    </source>
</evidence>
<dbReference type="eggNOG" id="KOG2088">
    <property type="taxonomic scope" value="Eukaryota"/>
</dbReference>